<dbReference type="EMBL" id="JBHSSW010000066">
    <property type="protein sequence ID" value="MFC6199704.1"/>
    <property type="molecule type" value="Genomic_DNA"/>
</dbReference>
<dbReference type="EC" id="2.4.-.-" evidence="4"/>
<reference evidence="5" key="1">
    <citation type="journal article" date="2019" name="Int. J. Syst. Evol. Microbiol.">
        <title>The Global Catalogue of Microorganisms (GCM) 10K type strain sequencing project: providing services to taxonomists for standard genome sequencing and annotation.</title>
        <authorList>
            <consortium name="The Broad Institute Genomics Platform"/>
            <consortium name="The Broad Institute Genome Sequencing Center for Infectious Disease"/>
            <person name="Wu L."/>
            <person name="Ma J."/>
        </authorList>
    </citation>
    <scope>NUCLEOTIDE SEQUENCE [LARGE SCALE GENOMIC DNA]</scope>
    <source>
        <strain evidence="5">CGMCC-1.15741</strain>
    </source>
</reference>
<keyword evidence="2 4" id="KW-0808">Transferase</keyword>
<dbReference type="GO" id="GO:0016757">
    <property type="term" value="F:glycosyltransferase activity"/>
    <property type="evidence" value="ECO:0007669"/>
    <property type="project" value="UniProtKB-KW"/>
</dbReference>
<dbReference type="PANTHER" id="PTHR12526">
    <property type="entry name" value="GLYCOSYLTRANSFERASE"/>
    <property type="match status" value="1"/>
</dbReference>
<gene>
    <name evidence="4" type="ORF">ACFQDM_16615</name>
</gene>
<dbReference type="Pfam" id="PF00534">
    <property type="entry name" value="Glycos_transf_1"/>
    <property type="match status" value="1"/>
</dbReference>
<evidence type="ECO:0000256" key="1">
    <source>
        <dbReference type="ARBA" id="ARBA00022676"/>
    </source>
</evidence>
<dbReference type="CDD" id="cd03801">
    <property type="entry name" value="GT4_PimA-like"/>
    <property type="match status" value="1"/>
</dbReference>
<dbReference type="Proteomes" id="UP001596303">
    <property type="component" value="Unassembled WGS sequence"/>
</dbReference>
<proteinExistence type="predicted"/>
<feature type="domain" description="Glycosyl transferase family 1" evidence="3">
    <location>
        <begin position="308"/>
        <end position="464"/>
    </location>
</feature>
<protein>
    <submittedName>
        <fullName evidence="4">Glycosyltransferase family 4 protein</fullName>
        <ecNumber evidence="4">2.4.-.-</ecNumber>
    </submittedName>
</protein>
<dbReference type="SUPFAM" id="SSF53756">
    <property type="entry name" value="UDP-Glycosyltransferase/glycogen phosphorylase"/>
    <property type="match status" value="1"/>
</dbReference>
<sequence>MMAELIEISEDIAAKIKDRSILVLSDAYPPYNTGGAEVSLHAVLAKFPASIRRKILVCTFAGQVGEPLITDILGINVVHLPEPAPWPYLTVTRSKSDFQQKRSSFLLGANWYERLIRKKEAFTAPNSARIKAVLNHTLDNPSGGIITDEFIDFRDSRVRTIRSLASHMKAHDLLFADNTRSILLGAVLQSEFSFRDSVAVVRDNRFHCERPTQSRIVAGKICTTCDFQCAREDAPNAINARKANLQYTRNKRRASLKSYNKVVVTSFELERHISPLLGTNQQLERIPNTYGDALQIDNLIECTGQKPTKNLIIIGMLNENKGQLAFIKAAKTWLKQRPDVRLILCGKGDRIERQIRKFADEHGLSRQIKPIGFRSRESIFEEIRRATLVLAPTVWPEPFGRVPLEAGLARRAIVAFGVGGLNESITHGITGYLAPPGDYTAFLDYADELLKDGCKRLKMEKRAHSFVSARYNAEEITERYFKLAFDHLINDNEQSS</sequence>
<keyword evidence="1 4" id="KW-0328">Glycosyltransferase</keyword>
<evidence type="ECO:0000256" key="2">
    <source>
        <dbReference type="ARBA" id="ARBA00022679"/>
    </source>
</evidence>
<dbReference type="PANTHER" id="PTHR12526:SF510">
    <property type="entry name" value="D-INOSITOL 3-PHOSPHATE GLYCOSYLTRANSFERASE"/>
    <property type="match status" value="1"/>
</dbReference>
<evidence type="ECO:0000313" key="5">
    <source>
        <dbReference type="Proteomes" id="UP001596303"/>
    </source>
</evidence>
<dbReference type="InterPro" id="IPR001296">
    <property type="entry name" value="Glyco_trans_1"/>
</dbReference>
<evidence type="ECO:0000313" key="4">
    <source>
        <dbReference type="EMBL" id="MFC6199704.1"/>
    </source>
</evidence>
<organism evidence="4 5">
    <name type="scientific">Ponticaulis profundi</name>
    <dbReference type="NCBI Taxonomy" id="2665222"/>
    <lineage>
        <taxon>Bacteria</taxon>
        <taxon>Pseudomonadati</taxon>
        <taxon>Pseudomonadota</taxon>
        <taxon>Alphaproteobacteria</taxon>
        <taxon>Hyphomonadales</taxon>
        <taxon>Hyphomonadaceae</taxon>
        <taxon>Ponticaulis</taxon>
    </lineage>
</organism>
<accession>A0ABW1SE56</accession>
<evidence type="ECO:0000259" key="3">
    <source>
        <dbReference type="Pfam" id="PF00534"/>
    </source>
</evidence>
<keyword evidence="5" id="KW-1185">Reference proteome</keyword>
<dbReference type="RefSeq" id="WP_377381032.1">
    <property type="nucleotide sequence ID" value="NZ_JBHSSW010000066.1"/>
</dbReference>
<name>A0ABW1SE56_9PROT</name>
<dbReference type="Gene3D" id="3.40.50.2000">
    <property type="entry name" value="Glycogen Phosphorylase B"/>
    <property type="match status" value="2"/>
</dbReference>
<comment type="caution">
    <text evidence="4">The sequence shown here is derived from an EMBL/GenBank/DDBJ whole genome shotgun (WGS) entry which is preliminary data.</text>
</comment>